<sequence length="195" mass="21705">MHNLASTSVFIGQAVTVYVGRSTTRKLIIPCIFDSWLFSKMPSLELEFVVTISVPENPVLSPSWDLCVKRRKKALPSLVRQEAYASDRDDLDLLLRISSSHGPSMPQGSSLRPSTNPSSYHELSTHPNSSPGSPGSGPAECSNCKVKDLRIKMLEARLKMLETILEMERHPEDHACQLGAMLHELLNDMENLCME</sequence>
<name>A0ABQ4WT14_9ASTR</name>
<evidence type="ECO:0000313" key="3">
    <source>
        <dbReference type="Proteomes" id="UP001151760"/>
    </source>
</evidence>
<gene>
    <name evidence="2" type="ORF">Tco_0629413</name>
</gene>
<dbReference type="Proteomes" id="UP001151760">
    <property type="component" value="Unassembled WGS sequence"/>
</dbReference>
<evidence type="ECO:0000313" key="2">
    <source>
        <dbReference type="EMBL" id="GJS56051.1"/>
    </source>
</evidence>
<comment type="caution">
    <text evidence="2">The sequence shown here is derived from an EMBL/GenBank/DDBJ whole genome shotgun (WGS) entry which is preliminary data.</text>
</comment>
<feature type="compositionally biased region" description="Low complexity" evidence="1">
    <location>
        <begin position="129"/>
        <end position="138"/>
    </location>
</feature>
<accession>A0ABQ4WT14</accession>
<feature type="compositionally biased region" description="Polar residues" evidence="1">
    <location>
        <begin position="106"/>
        <end position="128"/>
    </location>
</feature>
<feature type="region of interest" description="Disordered" evidence="1">
    <location>
        <begin position="101"/>
        <end position="141"/>
    </location>
</feature>
<reference evidence="2" key="1">
    <citation type="journal article" date="2022" name="Int. J. Mol. Sci.">
        <title>Draft Genome of Tanacetum Coccineum: Genomic Comparison of Closely Related Tanacetum-Family Plants.</title>
        <authorList>
            <person name="Yamashiro T."/>
            <person name="Shiraishi A."/>
            <person name="Nakayama K."/>
            <person name="Satake H."/>
        </authorList>
    </citation>
    <scope>NUCLEOTIDE SEQUENCE</scope>
</reference>
<keyword evidence="3" id="KW-1185">Reference proteome</keyword>
<reference evidence="2" key="2">
    <citation type="submission" date="2022-01" db="EMBL/GenBank/DDBJ databases">
        <authorList>
            <person name="Yamashiro T."/>
            <person name="Shiraishi A."/>
            <person name="Satake H."/>
            <person name="Nakayama K."/>
        </authorList>
    </citation>
    <scope>NUCLEOTIDE SEQUENCE</scope>
</reference>
<proteinExistence type="predicted"/>
<organism evidence="2 3">
    <name type="scientific">Tanacetum coccineum</name>
    <dbReference type="NCBI Taxonomy" id="301880"/>
    <lineage>
        <taxon>Eukaryota</taxon>
        <taxon>Viridiplantae</taxon>
        <taxon>Streptophyta</taxon>
        <taxon>Embryophyta</taxon>
        <taxon>Tracheophyta</taxon>
        <taxon>Spermatophyta</taxon>
        <taxon>Magnoliopsida</taxon>
        <taxon>eudicotyledons</taxon>
        <taxon>Gunneridae</taxon>
        <taxon>Pentapetalae</taxon>
        <taxon>asterids</taxon>
        <taxon>campanulids</taxon>
        <taxon>Asterales</taxon>
        <taxon>Asteraceae</taxon>
        <taxon>Asteroideae</taxon>
        <taxon>Anthemideae</taxon>
        <taxon>Anthemidinae</taxon>
        <taxon>Tanacetum</taxon>
    </lineage>
</organism>
<evidence type="ECO:0000256" key="1">
    <source>
        <dbReference type="SAM" id="MobiDB-lite"/>
    </source>
</evidence>
<dbReference type="EMBL" id="BQNB010008910">
    <property type="protein sequence ID" value="GJS56051.1"/>
    <property type="molecule type" value="Genomic_DNA"/>
</dbReference>
<protein>
    <submittedName>
        <fullName evidence="2">Uncharacterized protein</fullName>
    </submittedName>
</protein>